<evidence type="ECO:0000256" key="1">
    <source>
        <dbReference type="ARBA" id="ARBA00009219"/>
    </source>
</evidence>
<dbReference type="Proteomes" id="UP000559256">
    <property type="component" value="Unassembled WGS sequence"/>
</dbReference>
<dbReference type="InterPro" id="IPR050177">
    <property type="entry name" value="Lipid_A_modif_metabolic_enz"/>
</dbReference>
<comment type="similarity">
    <text evidence="1">Belongs to the 3-beta-HSD family.</text>
</comment>
<organism evidence="5 6">
    <name type="scientific">Tetrapyrgos nigripes</name>
    <dbReference type="NCBI Taxonomy" id="182062"/>
    <lineage>
        <taxon>Eukaryota</taxon>
        <taxon>Fungi</taxon>
        <taxon>Dikarya</taxon>
        <taxon>Basidiomycota</taxon>
        <taxon>Agaricomycotina</taxon>
        <taxon>Agaricomycetes</taxon>
        <taxon>Agaricomycetidae</taxon>
        <taxon>Agaricales</taxon>
        <taxon>Marasmiineae</taxon>
        <taxon>Marasmiaceae</taxon>
        <taxon>Tetrapyrgos</taxon>
    </lineage>
</organism>
<reference evidence="5 6" key="1">
    <citation type="journal article" date="2020" name="ISME J.">
        <title>Uncovering the hidden diversity of litter-decomposition mechanisms in mushroom-forming fungi.</title>
        <authorList>
            <person name="Floudas D."/>
            <person name="Bentzer J."/>
            <person name="Ahren D."/>
            <person name="Johansson T."/>
            <person name="Persson P."/>
            <person name="Tunlid A."/>
        </authorList>
    </citation>
    <scope>NUCLEOTIDE SEQUENCE [LARGE SCALE GENOMIC DNA]</scope>
    <source>
        <strain evidence="5 6">CBS 291.85</strain>
    </source>
</reference>
<evidence type="ECO:0000256" key="2">
    <source>
        <dbReference type="ARBA" id="ARBA00023002"/>
    </source>
</evidence>
<name>A0A8H5LU47_9AGAR</name>
<dbReference type="PANTHER" id="PTHR43245:SF51">
    <property type="entry name" value="SHORT CHAIN DEHYDROGENASE_REDUCTASE FAMILY 42E, MEMBER 2"/>
    <property type="match status" value="1"/>
</dbReference>
<feature type="compositionally biased region" description="Basic and acidic residues" evidence="3">
    <location>
        <begin position="238"/>
        <end position="247"/>
    </location>
</feature>
<dbReference type="OrthoDB" id="10058185at2759"/>
<evidence type="ECO:0000313" key="6">
    <source>
        <dbReference type="Proteomes" id="UP000559256"/>
    </source>
</evidence>
<dbReference type="SUPFAM" id="SSF51735">
    <property type="entry name" value="NAD(P)-binding Rossmann-fold domains"/>
    <property type="match status" value="2"/>
</dbReference>
<proteinExistence type="inferred from homology"/>
<protein>
    <recommendedName>
        <fullName evidence="4">3-beta hydroxysteroid dehydrogenase/isomerase domain-containing protein</fullName>
    </recommendedName>
</protein>
<dbReference type="GO" id="GO:0006694">
    <property type="term" value="P:steroid biosynthetic process"/>
    <property type="evidence" value="ECO:0007669"/>
    <property type="project" value="InterPro"/>
</dbReference>
<evidence type="ECO:0000259" key="4">
    <source>
        <dbReference type="Pfam" id="PF01073"/>
    </source>
</evidence>
<sequence length="471" mass="52169">MSVSHKKDVYLVIGGSGFLGRHIVEQLKDRGDNVSVFDIVQRTEDVPFYSGDISDQAQVATALRRSGTTCIIHTASPPAALNDPALYWKVNVDGTKAVIAAAVECGVRKLVYTSSAGVVFNGADLTDVDERLPPPDQPMDAYNESKAKAEEAVIEANGKGNLLTTALRPAGIFGPGDRQMMAGLYRVFEDGKTHFQIGDNNNLFDWTYVGNVAYAHLLAADKLETPPPAPPLASLKSGKSEIEKSEGEVDDELILNPPDLTPDEMSLITTGLPPMDLTTGRHRVPTSEARPLGPYVDPPPNASTLLSNFEKPDTSYLNRPVARTRFDQLSEVSLTRAKLTNPTKHPLQVAGNVFYITNGEPCYFWDLPRLIWKELDSVFPGHRKKRGYLKMPRSVGLAVAYMFEIIGWVVGKEAILTRYRVTYSCVNRWYNIEKARRVLGYEPQVGLQEGARRMVDWWKQEFVAGRHTIGH</sequence>
<evidence type="ECO:0000256" key="3">
    <source>
        <dbReference type="SAM" id="MobiDB-lite"/>
    </source>
</evidence>
<dbReference type="Pfam" id="PF01073">
    <property type="entry name" value="3Beta_HSD"/>
    <property type="match status" value="1"/>
</dbReference>
<feature type="domain" description="3-beta hydroxysteroid dehydrogenase/isomerase" evidence="4">
    <location>
        <begin position="11"/>
        <end position="230"/>
    </location>
</feature>
<feature type="region of interest" description="Disordered" evidence="3">
    <location>
        <begin position="225"/>
        <end position="262"/>
    </location>
</feature>
<dbReference type="InterPro" id="IPR002225">
    <property type="entry name" value="3Beta_OHSteriod_DH/Estase"/>
</dbReference>
<gene>
    <name evidence="5" type="ORF">D9758_002522</name>
</gene>
<dbReference type="Gene3D" id="3.40.50.720">
    <property type="entry name" value="NAD(P)-binding Rossmann-like Domain"/>
    <property type="match status" value="2"/>
</dbReference>
<keyword evidence="2" id="KW-0560">Oxidoreductase</keyword>
<dbReference type="PANTHER" id="PTHR43245">
    <property type="entry name" value="BIFUNCTIONAL POLYMYXIN RESISTANCE PROTEIN ARNA"/>
    <property type="match status" value="1"/>
</dbReference>
<accession>A0A8H5LU47</accession>
<dbReference type="EMBL" id="JAACJM010000013">
    <property type="protein sequence ID" value="KAF5369441.1"/>
    <property type="molecule type" value="Genomic_DNA"/>
</dbReference>
<dbReference type="AlphaFoldDB" id="A0A8H5LU47"/>
<dbReference type="GO" id="GO:0016616">
    <property type="term" value="F:oxidoreductase activity, acting on the CH-OH group of donors, NAD or NADP as acceptor"/>
    <property type="evidence" value="ECO:0007669"/>
    <property type="project" value="InterPro"/>
</dbReference>
<keyword evidence="6" id="KW-1185">Reference proteome</keyword>
<comment type="caution">
    <text evidence="5">The sequence shown here is derived from an EMBL/GenBank/DDBJ whole genome shotgun (WGS) entry which is preliminary data.</text>
</comment>
<evidence type="ECO:0000313" key="5">
    <source>
        <dbReference type="EMBL" id="KAF5369441.1"/>
    </source>
</evidence>
<dbReference type="InterPro" id="IPR036291">
    <property type="entry name" value="NAD(P)-bd_dom_sf"/>
</dbReference>